<dbReference type="InterPro" id="IPR003903">
    <property type="entry name" value="UIM_dom"/>
</dbReference>
<evidence type="ECO:0000259" key="6">
    <source>
        <dbReference type="PROSITE" id="PS50234"/>
    </source>
</evidence>
<dbReference type="SMART" id="SM00327">
    <property type="entry name" value="VWA"/>
    <property type="match status" value="1"/>
</dbReference>
<dbReference type="SMART" id="SM00726">
    <property type="entry name" value="UIM"/>
    <property type="match status" value="3"/>
</dbReference>
<evidence type="ECO:0000256" key="3">
    <source>
        <dbReference type="ARBA" id="ARBA00044341"/>
    </source>
</evidence>
<dbReference type="PANTHER" id="PTHR10223:SF0">
    <property type="entry name" value="26S PROTEASOME NON-ATPASE REGULATORY SUBUNIT 4"/>
    <property type="match status" value="1"/>
</dbReference>
<evidence type="ECO:0000256" key="2">
    <source>
        <dbReference type="ARBA" id="ARBA00022942"/>
    </source>
</evidence>
<dbReference type="OrthoDB" id="1731724at2759"/>
<dbReference type="InterPro" id="IPR027040">
    <property type="entry name" value="PSMD4"/>
</dbReference>
<dbReference type="Gene3D" id="3.40.50.410">
    <property type="entry name" value="von Willebrand factor, type A domain"/>
    <property type="match status" value="1"/>
</dbReference>
<dbReference type="Gene3D" id="1.10.287.3990">
    <property type="match status" value="1"/>
</dbReference>
<dbReference type="GO" id="GO:0005634">
    <property type="term" value="C:nucleus"/>
    <property type="evidence" value="ECO:0007669"/>
    <property type="project" value="TreeGrafter"/>
</dbReference>
<dbReference type="GO" id="GO:0031593">
    <property type="term" value="F:polyubiquitin modification-dependent protein binding"/>
    <property type="evidence" value="ECO:0007669"/>
    <property type="project" value="TreeGrafter"/>
</dbReference>
<sequence>MEATVVCVDNSEWTRNGDYTPDRFQAQSDAVNFLAHAKSQANPESAVGVLTMAGRAPRMMVTPTSDLSKVLNCTAQIEIDGDAVNMGAAVQIAHLALKHRPNKNQRQRIVLFAGSPISEEKDALVKIAKKLKKNNVAVDIVSFGCEAENAEKLQAFHSAVTSSDNSHYVSVPAGAILSDVLISSPVFQGESGAGYSGTGGMENESYEFGVDPNLDPDLAIALRVSMEEERARQNAAAREAAAQSGEAGPSGEENPATAPAPAAEAKQGAKAGEAMEVDDEDPLLQEALAISMQAIGDDVAQAGKTGQAAVEGDVSITDDDAQLQMALQMSMEGARQGQKEELDRASVLSVAARRP</sequence>
<name>A0A8S1IMP3_9CHLO</name>
<evidence type="ECO:0000256" key="1">
    <source>
        <dbReference type="ARBA" id="ARBA00005574"/>
    </source>
</evidence>
<proteinExistence type="inferred from homology"/>
<dbReference type="Proteomes" id="UP000708148">
    <property type="component" value="Unassembled WGS sequence"/>
</dbReference>
<keyword evidence="2" id="KW-0647">Proteasome</keyword>
<dbReference type="EMBL" id="CAJHUC010000291">
    <property type="protein sequence ID" value="CAD7695000.1"/>
    <property type="molecule type" value="Genomic_DNA"/>
</dbReference>
<evidence type="ECO:0000256" key="5">
    <source>
        <dbReference type="SAM" id="MobiDB-lite"/>
    </source>
</evidence>
<dbReference type="InterPro" id="IPR036465">
    <property type="entry name" value="vWFA_dom_sf"/>
</dbReference>
<evidence type="ECO:0000313" key="8">
    <source>
        <dbReference type="Proteomes" id="UP000708148"/>
    </source>
</evidence>
<dbReference type="Pfam" id="PF13519">
    <property type="entry name" value="VWA_2"/>
    <property type="match status" value="1"/>
</dbReference>
<dbReference type="Pfam" id="PF02809">
    <property type="entry name" value="UIM"/>
    <property type="match status" value="3"/>
</dbReference>
<organism evidence="7 8">
    <name type="scientific">Ostreobium quekettii</name>
    <dbReference type="NCBI Taxonomy" id="121088"/>
    <lineage>
        <taxon>Eukaryota</taxon>
        <taxon>Viridiplantae</taxon>
        <taxon>Chlorophyta</taxon>
        <taxon>core chlorophytes</taxon>
        <taxon>Ulvophyceae</taxon>
        <taxon>TCBD clade</taxon>
        <taxon>Bryopsidales</taxon>
        <taxon>Ostreobineae</taxon>
        <taxon>Ostreobiaceae</taxon>
        <taxon>Ostreobium</taxon>
    </lineage>
</organism>
<feature type="compositionally biased region" description="Low complexity" evidence="5">
    <location>
        <begin position="233"/>
        <end position="274"/>
    </location>
</feature>
<feature type="region of interest" description="Disordered" evidence="5">
    <location>
        <begin position="330"/>
        <end position="355"/>
    </location>
</feature>
<comment type="similarity">
    <text evidence="1">Belongs to the proteasome subunit S5A family.</text>
</comment>
<dbReference type="AlphaFoldDB" id="A0A8S1IMP3"/>
<dbReference type="SUPFAM" id="SSF53300">
    <property type="entry name" value="vWA-like"/>
    <property type="match status" value="1"/>
</dbReference>
<gene>
    <name evidence="7" type="ORF">OSTQU699_LOCUS361</name>
</gene>
<dbReference type="GO" id="GO:0008540">
    <property type="term" value="C:proteasome regulatory particle, base subcomplex"/>
    <property type="evidence" value="ECO:0007669"/>
    <property type="project" value="TreeGrafter"/>
</dbReference>
<dbReference type="PROSITE" id="PS50330">
    <property type="entry name" value="UIM"/>
    <property type="match status" value="2"/>
</dbReference>
<reference evidence="7" key="1">
    <citation type="submission" date="2020-12" db="EMBL/GenBank/DDBJ databases">
        <authorList>
            <person name="Iha C."/>
        </authorList>
    </citation>
    <scope>NUCLEOTIDE SEQUENCE</scope>
</reference>
<feature type="region of interest" description="Disordered" evidence="5">
    <location>
        <begin position="230"/>
        <end position="278"/>
    </location>
</feature>
<dbReference type="PROSITE" id="PS50234">
    <property type="entry name" value="VWFA"/>
    <property type="match status" value="1"/>
</dbReference>
<comment type="caution">
    <text evidence="7">The sequence shown here is derived from an EMBL/GenBank/DDBJ whole genome shotgun (WGS) entry which is preliminary data.</text>
</comment>
<dbReference type="PANTHER" id="PTHR10223">
    <property type="entry name" value="26S PROTEASOME NON-ATPASE REGULATORY SUBUNIT 4"/>
    <property type="match status" value="1"/>
</dbReference>
<feature type="domain" description="VWFA" evidence="6">
    <location>
        <begin position="3"/>
        <end position="186"/>
    </location>
</feature>
<keyword evidence="8" id="KW-1185">Reference proteome</keyword>
<dbReference type="FunFam" id="1.10.287.3990:FF:000004">
    <property type="entry name" value="26S proteasome regulatory subunit N10"/>
    <property type="match status" value="1"/>
</dbReference>
<evidence type="ECO:0000256" key="4">
    <source>
        <dbReference type="ARBA" id="ARBA00071116"/>
    </source>
</evidence>
<dbReference type="GO" id="GO:0005829">
    <property type="term" value="C:cytosol"/>
    <property type="evidence" value="ECO:0007669"/>
    <property type="project" value="TreeGrafter"/>
</dbReference>
<dbReference type="FunFam" id="3.40.50.410:FF:000005">
    <property type="entry name" value="26S proteasome non-ATPase regulatory subunit 4"/>
    <property type="match status" value="1"/>
</dbReference>
<evidence type="ECO:0000313" key="7">
    <source>
        <dbReference type="EMBL" id="CAD7695000.1"/>
    </source>
</evidence>
<protein>
    <recommendedName>
        <fullName evidence="4">26S proteasome non-ATPase regulatory subunit 4 homolog</fullName>
    </recommendedName>
    <alternativeName>
        <fullName evidence="3">26S proteasome regulatory subunit RPN10</fullName>
    </alternativeName>
</protein>
<accession>A0A8S1IMP3</accession>
<dbReference type="InterPro" id="IPR002035">
    <property type="entry name" value="VWF_A"/>
</dbReference>
<dbReference type="GO" id="GO:0043161">
    <property type="term" value="P:proteasome-mediated ubiquitin-dependent protein catabolic process"/>
    <property type="evidence" value="ECO:0007669"/>
    <property type="project" value="TreeGrafter"/>
</dbReference>